<comment type="domain">
    <text evidence="8">The N-terminal domain determines nucleotide recognition and specific binding, while the C-terminal domain determines the specific binding to the target protein.</text>
</comment>
<dbReference type="GO" id="GO:0005525">
    <property type="term" value="F:GTP binding"/>
    <property type="evidence" value="ECO:0007669"/>
    <property type="project" value="UniProtKB-UniRule"/>
</dbReference>
<protein>
    <recommendedName>
        <fullName evidence="8">Molybdenum cofactor guanylyltransferase</fullName>
        <shortName evidence="8">MoCo guanylyltransferase</shortName>
        <ecNumber evidence="8">2.7.7.77</ecNumber>
    </recommendedName>
    <alternativeName>
        <fullName evidence="8">GTP:molybdopterin guanylyltransferase</fullName>
    </alternativeName>
    <alternativeName>
        <fullName evidence="8">Mo-MPT guanylyltransferase</fullName>
    </alternativeName>
    <alternativeName>
        <fullName evidence="8">Molybdopterin guanylyltransferase</fullName>
    </alternativeName>
    <alternativeName>
        <fullName evidence="8">Molybdopterin-guanine dinucleotide synthase</fullName>
        <shortName evidence="8">MGD synthase</shortName>
    </alternativeName>
</protein>
<sequence>MSNSGPFNAINDVAIAGLVLAGGEGRRMGGDKPFRQIGGRPLIAMAVENAGRHCDPVMISSNQPPETFAAYEANVVADIPEAGQGPLGGVLGGLTALPDGVDWLVTFPVDCPVLPDDMAAKLVSAALDAGVRAAFARHGDRDHYLSSAWHRESAPVIAKLLADDDRRVRAPLQALAAVAVTFPRQEGDLAMFANANTIDDLAELEKMLAARPSKGL</sequence>
<comment type="function">
    <text evidence="8">Transfers a GMP moiety from GTP to Mo-molybdopterin (Mo-MPT) cofactor (Moco or molybdenum cofactor) to form Mo-molybdopterin guanine dinucleotide (Mo-MGD) cofactor.</text>
</comment>
<evidence type="ECO:0000256" key="5">
    <source>
        <dbReference type="ARBA" id="ARBA00022842"/>
    </source>
</evidence>
<keyword evidence="6 8" id="KW-0342">GTP-binding</keyword>
<dbReference type="Gene3D" id="3.90.550.10">
    <property type="entry name" value="Spore Coat Polysaccharide Biosynthesis Protein SpsA, Chain A"/>
    <property type="match status" value="1"/>
</dbReference>
<evidence type="ECO:0000256" key="3">
    <source>
        <dbReference type="ARBA" id="ARBA00022723"/>
    </source>
</evidence>
<evidence type="ECO:0000256" key="4">
    <source>
        <dbReference type="ARBA" id="ARBA00022741"/>
    </source>
</evidence>
<dbReference type="CDD" id="cd02503">
    <property type="entry name" value="MobA"/>
    <property type="match status" value="1"/>
</dbReference>
<dbReference type="GO" id="GO:1902758">
    <property type="term" value="P:bis(molybdopterin guanine dinucleotide)molybdenum biosynthetic process"/>
    <property type="evidence" value="ECO:0007669"/>
    <property type="project" value="TreeGrafter"/>
</dbReference>
<dbReference type="EC" id="2.7.7.77" evidence="8"/>
<dbReference type="AlphaFoldDB" id="A0A8I1M942"/>
<feature type="binding site" evidence="8">
    <location>
        <position position="78"/>
    </location>
    <ligand>
        <name>GTP</name>
        <dbReference type="ChEBI" id="CHEBI:37565"/>
    </ligand>
</feature>
<dbReference type="InterPro" id="IPR029044">
    <property type="entry name" value="Nucleotide-diphossugar_trans"/>
</dbReference>
<dbReference type="GO" id="GO:0061603">
    <property type="term" value="F:molybdenum cofactor guanylyltransferase activity"/>
    <property type="evidence" value="ECO:0007669"/>
    <property type="project" value="UniProtKB-EC"/>
</dbReference>
<evidence type="ECO:0000256" key="2">
    <source>
        <dbReference type="ARBA" id="ARBA00022679"/>
    </source>
</evidence>
<evidence type="ECO:0000313" key="10">
    <source>
        <dbReference type="EMBL" id="MBN8197660.1"/>
    </source>
</evidence>
<comment type="catalytic activity">
    <reaction evidence="8">
        <text>Mo-molybdopterin + GTP + H(+) = Mo-molybdopterin guanine dinucleotide + diphosphate</text>
        <dbReference type="Rhea" id="RHEA:34243"/>
        <dbReference type="ChEBI" id="CHEBI:15378"/>
        <dbReference type="ChEBI" id="CHEBI:33019"/>
        <dbReference type="ChEBI" id="CHEBI:37565"/>
        <dbReference type="ChEBI" id="CHEBI:71302"/>
        <dbReference type="ChEBI" id="CHEBI:71310"/>
        <dbReference type="EC" id="2.7.7.77"/>
    </reaction>
</comment>
<feature type="binding site" evidence="8">
    <location>
        <position position="32"/>
    </location>
    <ligand>
        <name>GTP</name>
        <dbReference type="ChEBI" id="CHEBI:37565"/>
    </ligand>
</feature>
<evidence type="ECO:0000259" key="9">
    <source>
        <dbReference type="Pfam" id="PF12804"/>
    </source>
</evidence>
<feature type="binding site" evidence="8">
    <location>
        <position position="110"/>
    </location>
    <ligand>
        <name>GTP</name>
        <dbReference type="ChEBI" id="CHEBI:37565"/>
    </ligand>
</feature>
<dbReference type="PANTHER" id="PTHR19136">
    <property type="entry name" value="MOLYBDENUM COFACTOR GUANYLYLTRANSFERASE"/>
    <property type="match status" value="1"/>
</dbReference>
<dbReference type="SUPFAM" id="SSF53448">
    <property type="entry name" value="Nucleotide-diphospho-sugar transferases"/>
    <property type="match status" value="1"/>
</dbReference>
<evidence type="ECO:0000256" key="7">
    <source>
        <dbReference type="ARBA" id="ARBA00023150"/>
    </source>
</evidence>
<comment type="caution">
    <text evidence="8">Lacks conserved residue(s) required for the propagation of feature annotation.</text>
</comment>
<proteinExistence type="inferred from homology"/>
<evidence type="ECO:0000256" key="1">
    <source>
        <dbReference type="ARBA" id="ARBA00022490"/>
    </source>
</evidence>
<keyword evidence="3 8" id="KW-0479">Metal-binding</keyword>
<evidence type="ECO:0000313" key="11">
    <source>
        <dbReference type="Proteomes" id="UP000664405"/>
    </source>
</evidence>
<feature type="binding site" evidence="8">
    <location>
        <position position="110"/>
    </location>
    <ligand>
        <name>Mg(2+)</name>
        <dbReference type="ChEBI" id="CHEBI:18420"/>
    </ligand>
</feature>
<comment type="cofactor">
    <cofactor evidence="8">
        <name>Mg(2+)</name>
        <dbReference type="ChEBI" id="CHEBI:18420"/>
    </cofactor>
</comment>
<keyword evidence="1 8" id="KW-0963">Cytoplasm</keyword>
<reference evidence="10" key="1">
    <citation type="submission" date="2020-12" db="EMBL/GenBank/DDBJ databases">
        <title>Oil enriched cultivation method for isolating marine PHA-producing bacteria.</title>
        <authorList>
            <person name="Zheng W."/>
            <person name="Yu S."/>
            <person name="Huang Y."/>
        </authorList>
    </citation>
    <scope>NUCLEOTIDE SEQUENCE</scope>
    <source>
        <strain evidence="10">SY-2-3</strain>
    </source>
</reference>
<comment type="subunit">
    <text evidence="8">Monomer.</text>
</comment>
<dbReference type="RefSeq" id="WP_206927820.1">
    <property type="nucleotide sequence ID" value="NZ_JAEKJW010000003.1"/>
</dbReference>
<comment type="caution">
    <text evidence="10">The sequence shown here is derived from an EMBL/GenBank/DDBJ whole genome shotgun (WGS) entry which is preliminary data.</text>
</comment>
<keyword evidence="4 8" id="KW-0547">Nucleotide-binding</keyword>
<feature type="binding site" evidence="8">
    <location>
        <begin position="20"/>
        <end position="22"/>
    </location>
    <ligand>
        <name>GTP</name>
        <dbReference type="ChEBI" id="CHEBI:37565"/>
    </ligand>
</feature>
<dbReference type="GO" id="GO:0005737">
    <property type="term" value="C:cytoplasm"/>
    <property type="evidence" value="ECO:0007669"/>
    <property type="project" value="UniProtKB-SubCell"/>
</dbReference>
<keyword evidence="2 8" id="KW-0808">Transferase</keyword>
<dbReference type="InterPro" id="IPR013482">
    <property type="entry name" value="Molybde_CF_guanTrfase"/>
</dbReference>
<comment type="similarity">
    <text evidence="8">Belongs to the MobA family.</text>
</comment>
<name>A0A8I1M942_9PROT</name>
<dbReference type="PANTHER" id="PTHR19136:SF81">
    <property type="entry name" value="MOLYBDENUM COFACTOR GUANYLYLTRANSFERASE"/>
    <property type="match status" value="1"/>
</dbReference>
<evidence type="ECO:0000256" key="8">
    <source>
        <dbReference type="HAMAP-Rule" id="MF_00316"/>
    </source>
</evidence>
<dbReference type="GO" id="GO:0046872">
    <property type="term" value="F:metal ion binding"/>
    <property type="evidence" value="ECO:0007669"/>
    <property type="project" value="UniProtKB-KW"/>
</dbReference>
<organism evidence="10 11">
    <name type="scientific">Thalassospira povalilytica</name>
    <dbReference type="NCBI Taxonomy" id="732237"/>
    <lineage>
        <taxon>Bacteria</taxon>
        <taxon>Pseudomonadati</taxon>
        <taxon>Pseudomonadota</taxon>
        <taxon>Alphaproteobacteria</taxon>
        <taxon>Rhodospirillales</taxon>
        <taxon>Thalassospiraceae</taxon>
        <taxon>Thalassospira</taxon>
    </lineage>
</organism>
<dbReference type="Pfam" id="PF12804">
    <property type="entry name" value="NTP_transf_3"/>
    <property type="match status" value="1"/>
</dbReference>
<accession>A0A8I1M942</accession>
<comment type="subcellular location">
    <subcellularLocation>
        <location evidence="8">Cytoplasm</location>
    </subcellularLocation>
</comment>
<dbReference type="Proteomes" id="UP000664405">
    <property type="component" value="Unassembled WGS sequence"/>
</dbReference>
<gene>
    <name evidence="8" type="primary">mobA</name>
    <name evidence="10" type="ORF">JF547_14435</name>
</gene>
<keyword evidence="5 8" id="KW-0460">Magnesium</keyword>
<feature type="domain" description="MobA-like NTP transferase" evidence="9">
    <location>
        <begin position="17"/>
        <end position="174"/>
    </location>
</feature>
<dbReference type="InterPro" id="IPR025877">
    <property type="entry name" value="MobA-like_NTP_Trfase"/>
</dbReference>
<dbReference type="EMBL" id="JAEKJW010000003">
    <property type="protein sequence ID" value="MBN8197660.1"/>
    <property type="molecule type" value="Genomic_DNA"/>
</dbReference>
<keyword evidence="7 8" id="KW-0501">Molybdenum cofactor biosynthesis</keyword>
<evidence type="ECO:0000256" key="6">
    <source>
        <dbReference type="ARBA" id="ARBA00023134"/>
    </source>
</evidence>
<dbReference type="HAMAP" id="MF_00316">
    <property type="entry name" value="MobA"/>
    <property type="match status" value="1"/>
</dbReference>
<keyword evidence="10" id="KW-0548">Nucleotidyltransferase</keyword>